<feature type="domain" description="ABC transporter" evidence="9">
    <location>
        <begin position="357"/>
        <end position="591"/>
    </location>
</feature>
<feature type="domain" description="ABC transmembrane type-1" evidence="10">
    <location>
        <begin position="63"/>
        <end position="323"/>
    </location>
</feature>
<feature type="transmembrane region" description="Helical" evidence="8">
    <location>
        <begin position="262"/>
        <end position="286"/>
    </location>
</feature>
<dbReference type="PANTHER" id="PTHR24221">
    <property type="entry name" value="ATP-BINDING CASSETTE SUB-FAMILY B"/>
    <property type="match status" value="1"/>
</dbReference>
<dbReference type="GO" id="GO:0034040">
    <property type="term" value="F:ATPase-coupled lipid transmembrane transporter activity"/>
    <property type="evidence" value="ECO:0007669"/>
    <property type="project" value="TreeGrafter"/>
</dbReference>
<keyword evidence="4" id="KW-0547">Nucleotide-binding</keyword>
<dbReference type="Pfam" id="PF00005">
    <property type="entry name" value="ABC_tran"/>
    <property type="match status" value="1"/>
</dbReference>
<dbReference type="InterPro" id="IPR011527">
    <property type="entry name" value="ABC1_TM_dom"/>
</dbReference>
<dbReference type="PROSITE" id="PS00211">
    <property type="entry name" value="ABC_TRANSPORTER_1"/>
    <property type="match status" value="1"/>
</dbReference>
<dbReference type="GO" id="GO:0005737">
    <property type="term" value="C:cytoplasm"/>
    <property type="evidence" value="ECO:0007669"/>
    <property type="project" value="UniProtKB-ARBA"/>
</dbReference>
<evidence type="ECO:0000256" key="7">
    <source>
        <dbReference type="ARBA" id="ARBA00023136"/>
    </source>
</evidence>
<feature type="transmembrane region" description="Helical" evidence="8">
    <location>
        <begin position="25"/>
        <end position="51"/>
    </location>
</feature>
<sequence>MTIFQKFWNLFKLLNKGFGAYRKQIAAMAFFSAFSSLLDGVGINSIIPLFSLIDNQQASASDLVSRILQRFFAYAHLPYTVSYFLGFIAFLFVLKAVMSLAGQYIVARTAANYEKNKRIELFQALLASSWPYLSRQKLGNLDQILITDLGYVTGLFSHLSFSFFIVVNFLVYSFLVWNISSLVAALAFAFGILVLIFFKPLFSKTKRAAADTGSRYKELSHFINENILNMKAIKSFSVEMAVYQKGLDYFNQLKKLRMKSELLYGFTSVILQPVGIFFIIGAFIFLYKTSSFQIASFAVIVYAINKVFVNIQAIQSEAHLLNSRIPYLNTTLGYQDEALAYKEEDKGRQPFVFNHKFELQHVAFAYGSSQLVLEDVNFAVSEGEMVGLVGASGVGKTTIVDLLLRLLKPQKGDLLLDGRSVEEISLKEWRINIGYVSQDIFLINDTILNNIKFYKDSLDMEDVVEAAQMANIYDFIKNLPQQFETIVGERGVRLSGGEKQRLVLARVLVRKPKILILDEATSALDNESEMLIQKSIEALRGKVTIIAIAHRLSTILDFDKVLVLDSGKIIEQGTPRELLKDVNSKFYKIYNLKR</sequence>
<organism evidence="11 12">
    <name type="scientific">Candidatus Harrisonbacteria bacterium RIFCSPLOWO2_02_FULL_45_10c</name>
    <dbReference type="NCBI Taxonomy" id="1798410"/>
    <lineage>
        <taxon>Bacteria</taxon>
        <taxon>Candidatus Harrisoniibacteriota</taxon>
    </lineage>
</organism>
<dbReference type="EMBL" id="MHJM01000025">
    <property type="protein sequence ID" value="OGY67423.1"/>
    <property type="molecule type" value="Genomic_DNA"/>
</dbReference>
<evidence type="ECO:0000256" key="4">
    <source>
        <dbReference type="ARBA" id="ARBA00022741"/>
    </source>
</evidence>
<dbReference type="GO" id="GO:0005524">
    <property type="term" value="F:ATP binding"/>
    <property type="evidence" value="ECO:0007669"/>
    <property type="project" value="UniProtKB-KW"/>
</dbReference>
<dbReference type="STRING" id="1798410.A3H63_02275"/>
<dbReference type="InterPro" id="IPR036640">
    <property type="entry name" value="ABC1_TM_sf"/>
</dbReference>
<dbReference type="SMART" id="SM00382">
    <property type="entry name" value="AAA"/>
    <property type="match status" value="1"/>
</dbReference>
<dbReference type="AlphaFoldDB" id="A0A1G1ZRQ8"/>
<keyword evidence="7 8" id="KW-0472">Membrane</keyword>
<dbReference type="PANTHER" id="PTHR24221:SF654">
    <property type="entry name" value="ATP-BINDING CASSETTE SUB-FAMILY B MEMBER 6"/>
    <property type="match status" value="1"/>
</dbReference>
<evidence type="ECO:0000256" key="6">
    <source>
        <dbReference type="ARBA" id="ARBA00022989"/>
    </source>
</evidence>
<dbReference type="GO" id="GO:0005886">
    <property type="term" value="C:plasma membrane"/>
    <property type="evidence" value="ECO:0007669"/>
    <property type="project" value="UniProtKB-SubCell"/>
</dbReference>
<evidence type="ECO:0000256" key="5">
    <source>
        <dbReference type="ARBA" id="ARBA00022840"/>
    </source>
</evidence>
<dbReference type="Pfam" id="PF00664">
    <property type="entry name" value="ABC_membrane"/>
    <property type="match status" value="1"/>
</dbReference>
<keyword evidence="3 8" id="KW-0812">Transmembrane</keyword>
<dbReference type="Proteomes" id="UP000176284">
    <property type="component" value="Unassembled WGS sequence"/>
</dbReference>
<evidence type="ECO:0000256" key="8">
    <source>
        <dbReference type="SAM" id="Phobius"/>
    </source>
</evidence>
<proteinExistence type="predicted"/>
<evidence type="ECO:0000313" key="12">
    <source>
        <dbReference type="Proteomes" id="UP000176284"/>
    </source>
</evidence>
<comment type="caution">
    <text evidence="11">The sequence shown here is derived from an EMBL/GenBank/DDBJ whole genome shotgun (WGS) entry which is preliminary data.</text>
</comment>
<dbReference type="InterPro" id="IPR039421">
    <property type="entry name" value="Type_1_exporter"/>
</dbReference>
<feature type="transmembrane region" description="Helical" evidence="8">
    <location>
        <begin position="149"/>
        <end position="171"/>
    </location>
</feature>
<dbReference type="Gene3D" id="3.40.50.300">
    <property type="entry name" value="P-loop containing nucleotide triphosphate hydrolases"/>
    <property type="match status" value="1"/>
</dbReference>
<evidence type="ECO:0000256" key="2">
    <source>
        <dbReference type="ARBA" id="ARBA00022448"/>
    </source>
</evidence>
<keyword evidence="2" id="KW-0813">Transport</keyword>
<dbReference type="PROSITE" id="PS50893">
    <property type="entry name" value="ABC_TRANSPORTER_2"/>
    <property type="match status" value="1"/>
</dbReference>
<keyword evidence="5" id="KW-0067">ATP-binding</keyword>
<dbReference type="InterPro" id="IPR027417">
    <property type="entry name" value="P-loop_NTPase"/>
</dbReference>
<feature type="transmembrane region" description="Helical" evidence="8">
    <location>
        <begin position="177"/>
        <end position="198"/>
    </location>
</feature>
<evidence type="ECO:0000256" key="1">
    <source>
        <dbReference type="ARBA" id="ARBA00004651"/>
    </source>
</evidence>
<keyword evidence="6 8" id="KW-1133">Transmembrane helix</keyword>
<evidence type="ECO:0000259" key="10">
    <source>
        <dbReference type="PROSITE" id="PS50929"/>
    </source>
</evidence>
<accession>A0A1G1ZRQ8</accession>
<gene>
    <name evidence="11" type="ORF">A3H63_02275</name>
</gene>
<dbReference type="SUPFAM" id="SSF52540">
    <property type="entry name" value="P-loop containing nucleoside triphosphate hydrolases"/>
    <property type="match status" value="1"/>
</dbReference>
<dbReference type="SUPFAM" id="SSF90123">
    <property type="entry name" value="ABC transporter transmembrane region"/>
    <property type="match status" value="1"/>
</dbReference>
<evidence type="ECO:0000313" key="11">
    <source>
        <dbReference type="EMBL" id="OGY67423.1"/>
    </source>
</evidence>
<evidence type="ECO:0000256" key="3">
    <source>
        <dbReference type="ARBA" id="ARBA00022692"/>
    </source>
</evidence>
<dbReference type="FunFam" id="3.40.50.300:FF:000604">
    <property type="entry name" value="ABC transporter B family member 28"/>
    <property type="match status" value="1"/>
</dbReference>
<reference evidence="11 12" key="1">
    <citation type="journal article" date="2016" name="Nat. Commun.">
        <title>Thousands of microbial genomes shed light on interconnected biogeochemical processes in an aquifer system.</title>
        <authorList>
            <person name="Anantharaman K."/>
            <person name="Brown C.T."/>
            <person name="Hug L.A."/>
            <person name="Sharon I."/>
            <person name="Castelle C.J."/>
            <person name="Probst A.J."/>
            <person name="Thomas B.C."/>
            <person name="Singh A."/>
            <person name="Wilkins M.J."/>
            <person name="Karaoz U."/>
            <person name="Brodie E.L."/>
            <person name="Williams K.H."/>
            <person name="Hubbard S.S."/>
            <person name="Banfield J.F."/>
        </authorList>
    </citation>
    <scope>NUCLEOTIDE SEQUENCE [LARGE SCALE GENOMIC DNA]</scope>
</reference>
<evidence type="ECO:0008006" key="13">
    <source>
        <dbReference type="Google" id="ProtNLM"/>
    </source>
</evidence>
<dbReference type="InterPro" id="IPR003439">
    <property type="entry name" value="ABC_transporter-like_ATP-bd"/>
</dbReference>
<dbReference type="InterPro" id="IPR003593">
    <property type="entry name" value="AAA+_ATPase"/>
</dbReference>
<dbReference type="GO" id="GO:0140359">
    <property type="term" value="F:ABC-type transporter activity"/>
    <property type="evidence" value="ECO:0007669"/>
    <property type="project" value="InterPro"/>
</dbReference>
<dbReference type="GO" id="GO:0016887">
    <property type="term" value="F:ATP hydrolysis activity"/>
    <property type="evidence" value="ECO:0007669"/>
    <property type="project" value="InterPro"/>
</dbReference>
<comment type="subcellular location">
    <subcellularLocation>
        <location evidence="1">Cell membrane</location>
        <topology evidence="1">Multi-pass membrane protein</topology>
    </subcellularLocation>
</comment>
<evidence type="ECO:0000259" key="9">
    <source>
        <dbReference type="PROSITE" id="PS50893"/>
    </source>
</evidence>
<name>A0A1G1ZRQ8_9BACT</name>
<dbReference type="PROSITE" id="PS50929">
    <property type="entry name" value="ABC_TM1F"/>
    <property type="match status" value="1"/>
</dbReference>
<dbReference type="InterPro" id="IPR017871">
    <property type="entry name" value="ABC_transporter-like_CS"/>
</dbReference>
<protein>
    <recommendedName>
        <fullName evidence="13">ABC transporter ATP-binding protein</fullName>
    </recommendedName>
</protein>
<dbReference type="Gene3D" id="1.20.1560.10">
    <property type="entry name" value="ABC transporter type 1, transmembrane domain"/>
    <property type="match status" value="1"/>
</dbReference>
<feature type="transmembrane region" description="Helical" evidence="8">
    <location>
        <begin position="71"/>
        <end position="94"/>
    </location>
</feature>